<evidence type="ECO:0000313" key="11">
    <source>
        <dbReference type="Proteomes" id="UP000290092"/>
    </source>
</evidence>
<dbReference type="GO" id="GO:0043571">
    <property type="term" value="P:maintenance of CRISPR repeat elements"/>
    <property type="evidence" value="ECO:0007669"/>
    <property type="project" value="UniProtKB-UniRule"/>
</dbReference>
<feature type="binding site" evidence="9">
    <location>
        <position position="14"/>
    </location>
    <ligand>
        <name>Mg(2+)</name>
        <dbReference type="ChEBI" id="CHEBI:18420"/>
        <note>catalytic</note>
    </ligand>
</feature>
<dbReference type="KEGG" id="amyt:AMYT_1819"/>
<evidence type="ECO:0000256" key="8">
    <source>
        <dbReference type="ARBA" id="ARBA00023118"/>
    </source>
</evidence>
<dbReference type="GO" id="GO:0051607">
    <property type="term" value="P:defense response to virus"/>
    <property type="evidence" value="ECO:0007669"/>
    <property type="project" value="UniProtKB-UniRule"/>
</dbReference>
<dbReference type="EC" id="3.1.-.-" evidence="9"/>
<gene>
    <name evidence="9 10" type="primary">cas2</name>
    <name evidence="10" type="ORF">CP985_06570</name>
</gene>
<dbReference type="InterPro" id="IPR019199">
    <property type="entry name" value="Virulence_VapD/CRISPR_Cas2"/>
</dbReference>
<evidence type="ECO:0000256" key="4">
    <source>
        <dbReference type="ARBA" id="ARBA00022723"/>
    </source>
</evidence>
<evidence type="ECO:0000256" key="6">
    <source>
        <dbReference type="ARBA" id="ARBA00022801"/>
    </source>
</evidence>
<evidence type="ECO:0000256" key="9">
    <source>
        <dbReference type="HAMAP-Rule" id="MF_01471"/>
    </source>
</evidence>
<proteinExistence type="inferred from homology"/>
<dbReference type="GO" id="GO:0004521">
    <property type="term" value="F:RNA endonuclease activity"/>
    <property type="evidence" value="ECO:0007669"/>
    <property type="project" value="InterPro"/>
</dbReference>
<dbReference type="NCBIfam" id="TIGR01573">
    <property type="entry name" value="cas2"/>
    <property type="match status" value="1"/>
</dbReference>
<dbReference type="EMBL" id="NXID01000020">
    <property type="protein sequence ID" value="RXK15836.1"/>
    <property type="molecule type" value="Genomic_DNA"/>
</dbReference>
<keyword evidence="6 9" id="KW-0378">Hydrolase</keyword>
<name>A0AAX2AJU5_9BACT</name>
<dbReference type="GO" id="GO:0016787">
    <property type="term" value="F:hydrolase activity"/>
    <property type="evidence" value="ECO:0007669"/>
    <property type="project" value="UniProtKB-KW"/>
</dbReference>
<keyword evidence="8 9" id="KW-0051">Antiviral defense</keyword>
<keyword evidence="5 9" id="KW-0255">Endonuclease</keyword>
<evidence type="ECO:0000256" key="1">
    <source>
        <dbReference type="ARBA" id="ARBA00001946"/>
    </source>
</evidence>
<dbReference type="HAMAP" id="MF_01471">
    <property type="entry name" value="Cas2"/>
    <property type="match status" value="1"/>
</dbReference>
<reference evidence="10 11" key="1">
    <citation type="submission" date="2017-09" db="EMBL/GenBank/DDBJ databases">
        <title>Genomics of the genus Arcobacter.</title>
        <authorList>
            <person name="Perez-Cataluna A."/>
            <person name="Figueras M.J."/>
            <person name="Salas-Masso N."/>
        </authorList>
    </citation>
    <scope>NUCLEOTIDE SEQUENCE [LARGE SCALE GENOMIC DNA]</scope>
    <source>
        <strain evidence="10 11">CECT 7386</strain>
    </source>
</reference>
<protein>
    <recommendedName>
        <fullName evidence="9">CRISPR-associated endoribonuclease Cas2</fullName>
        <ecNumber evidence="9">3.1.-.-</ecNumber>
    </recommendedName>
</protein>
<evidence type="ECO:0000256" key="3">
    <source>
        <dbReference type="ARBA" id="ARBA00022722"/>
    </source>
</evidence>
<keyword evidence="11" id="KW-1185">Reference proteome</keyword>
<sequence length="110" mass="13262">MSAFKTMWLMIMFDLPTKTKKDRKRYNWFHDELEKEGFMMLQYSIYGKIFSSPEAASYGRKRIKEFINKNIKKGNIRMLMFTDKQFANMEVIIGQKSEEEKNEPIQLLLF</sequence>
<dbReference type="GO" id="GO:0046872">
    <property type="term" value="F:metal ion binding"/>
    <property type="evidence" value="ECO:0007669"/>
    <property type="project" value="UniProtKB-UniRule"/>
</dbReference>
<dbReference type="InterPro" id="IPR021127">
    <property type="entry name" value="CRISPR_associated_Cas2"/>
</dbReference>
<organism evidence="10 11">
    <name type="scientific">Malaciobacter mytili LMG 24559</name>
    <dbReference type="NCBI Taxonomy" id="1032238"/>
    <lineage>
        <taxon>Bacteria</taxon>
        <taxon>Pseudomonadati</taxon>
        <taxon>Campylobacterota</taxon>
        <taxon>Epsilonproteobacteria</taxon>
        <taxon>Campylobacterales</taxon>
        <taxon>Arcobacteraceae</taxon>
        <taxon>Malaciobacter</taxon>
    </lineage>
</organism>
<keyword evidence="7 9" id="KW-0460">Magnesium</keyword>
<evidence type="ECO:0000256" key="2">
    <source>
        <dbReference type="ARBA" id="ARBA00009959"/>
    </source>
</evidence>
<dbReference type="Proteomes" id="UP000290092">
    <property type="component" value="Unassembled WGS sequence"/>
</dbReference>
<comment type="function">
    <text evidence="9">CRISPR (clustered regularly interspaced short palindromic repeat), is an adaptive immune system that provides protection against mobile genetic elements (viruses, transposable elements and conjugative plasmids). CRISPR clusters contain sequences complementary to antecedent mobile elements and target invading nucleic acids. CRISPR clusters are transcribed and processed into CRISPR RNA (crRNA). Functions as a ssRNA-specific endoribonuclease. Involved in the integration of spacer DNA into the CRISPR cassette.</text>
</comment>
<comment type="caution">
    <text evidence="10">The sequence shown here is derived from an EMBL/GenBank/DDBJ whole genome shotgun (WGS) entry which is preliminary data.</text>
</comment>
<comment type="cofactor">
    <cofactor evidence="1 9">
        <name>Mg(2+)</name>
        <dbReference type="ChEBI" id="CHEBI:18420"/>
    </cofactor>
</comment>
<dbReference type="AlphaFoldDB" id="A0AAX2AJU5"/>
<accession>A0AAX2AJU5</accession>
<evidence type="ECO:0000313" key="10">
    <source>
        <dbReference type="EMBL" id="RXK15836.1"/>
    </source>
</evidence>
<comment type="similarity">
    <text evidence="2 9">Belongs to the CRISPR-associated endoribonuclease Cas2 protein family.</text>
</comment>
<evidence type="ECO:0000256" key="5">
    <source>
        <dbReference type="ARBA" id="ARBA00022759"/>
    </source>
</evidence>
<dbReference type="SUPFAM" id="SSF143430">
    <property type="entry name" value="TTP0101/SSO1404-like"/>
    <property type="match status" value="1"/>
</dbReference>
<dbReference type="Gene3D" id="3.30.70.240">
    <property type="match status" value="1"/>
</dbReference>
<keyword evidence="4 9" id="KW-0479">Metal-binding</keyword>
<dbReference type="Pfam" id="PF09827">
    <property type="entry name" value="CRISPR_Cas2"/>
    <property type="match status" value="1"/>
</dbReference>
<evidence type="ECO:0000256" key="7">
    <source>
        <dbReference type="ARBA" id="ARBA00022842"/>
    </source>
</evidence>
<dbReference type="RefSeq" id="WP_114842232.1">
    <property type="nucleotide sequence ID" value="NZ_CP031219.1"/>
</dbReference>
<keyword evidence="3 9" id="KW-0540">Nuclease</keyword>
<comment type="subunit">
    <text evidence="9">Homodimer, forms a heterotetramer with a Cas1 homodimer.</text>
</comment>